<evidence type="ECO:0000256" key="6">
    <source>
        <dbReference type="ARBA" id="ARBA00034617"/>
    </source>
</evidence>
<keyword evidence="8" id="KW-0175">Coiled coil</keyword>
<dbReference type="GO" id="GO:0000724">
    <property type="term" value="P:double-strand break repair via homologous recombination"/>
    <property type="evidence" value="ECO:0007669"/>
    <property type="project" value="TreeGrafter"/>
</dbReference>
<keyword evidence="11" id="KW-1185">Reference proteome</keyword>
<dbReference type="PANTHER" id="PTHR13710">
    <property type="entry name" value="DNA HELICASE RECQ FAMILY MEMBER"/>
    <property type="match status" value="1"/>
</dbReference>
<dbReference type="STRING" id="1348612.A0A397I260"/>
<evidence type="ECO:0000256" key="1">
    <source>
        <dbReference type="ARBA" id="ARBA00005446"/>
    </source>
</evidence>
<comment type="catalytic activity">
    <reaction evidence="6">
        <text>Couples ATP hydrolysis with the unwinding of duplex DNA by translocating in the 3'-5' direction.</text>
        <dbReference type="EC" id="5.6.2.4"/>
    </reaction>
</comment>
<dbReference type="OrthoDB" id="10261556at2759"/>
<comment type="similarity">
    <text evidence="1">Belongs to the helicase family. RecQ subfamily.</text>
</comment>
<dbReference type="GO" id="GO:0005694">
    <property type="term" value="C:chromosome"/>
    <property type="evidence" value="ECO:0007669"/>
    <property type="project" value="TreeGrafter"/>
</dbReference>
<feature type="coiled-coil region" evidence="8">
    <location>
        <begin position="275"/>
        <end position="321"/>
    </location>
</feature>
<evidence type="ECO:0000313" key="10">
    <source>
        <dbReference type="EMBL" id="RHZ69701.1"/>
    </source>
</evidence>
<evidence type="ECO:0000259" key="9">
    <source>
        <dbReference type="PROSITE" id="PS51194"/>
    </source>
</evidence>
<reference evidence="10 11" key="1">
    <citation type="submission" date="2018-08" db="EMBL/GenBank/DDBJ databases">
        <title>Genome and evolution of the arbuscular mycorrhizal fungus Diversispora epigaea (formerly Glomus versiforme) and its bacterial endosymbionts.</title>
        <authorList>
            <person name="Sun X."/>
            <person name="Fei Z."/>
            <person name="Harrison M."/>
        </authorList>
    </citation>
    <scope>NUCLEOTIDE SEQUENCE [LARGE SCALE GENOMIC DNA]</scope>
    <source>
        <strain evidence="10 11">IT104</strain>
    </source>
</reference>
<evidence type="ECO:0000256" key="8">
    <source>
        <dbReference type="SAM" id="Coils"/>
    </source>
</evidence>
<dbReference type="InterPro" id="IPR011545">
    <property type="entry name" value="DEAD/DEAH_box_helicase_dom"/>
</dbReference>
<gene>
    <name evidence="10" type="ORF">Glove_280g39</name>
</gene>
<dbReference type="PANTHER" id="PTHR13710:SF105">
    <property type="entry name" value="ATP-DEPENDENT DNA HELICASE Q1"/>
    <property type="match status" value="1"/>
</dbReference>
<keyword evidence="3" id="KW-0067">ATP-binding</keyword>
<keyword evidence="2" id="KW-0547">Nucleotide-binding</keyword>
<sequence length="533" mass="61668">MLESIFKILFGQEIGTTTRTSQNEAFNRIKLVYTSKLINYPVSYQVRHSLAILYNNEGICEIINIVRQTCRIEKHNTDRALVLQNLRKELESFDWDQELVSYGKKTQEQIDSNSLCQVCKFYIDNGLKNQIIDKSYQLKNKIIEIINFETICKSVIEGIFQFSEFRSGQKEAIQSFTQNKDTLILKQMGRGKSLCYALASIIVTEITVVFSPLKALVDDQVFELIKVRISCCVFQEIVYGLIRVIITIPEKFKFNIGFQKMLEHIGNSKEIYFVIDEKKDNKEQFLENILKIINEIEIGKLQKKKDNKEQFLENILKIINEIEIGKCIIYCITIKSCEELFTNLQEKVSKEIINIYHGELSAKEKSNTLSLWKTGNIQIIVVTNAFGMEINELNVQIVIHAGFPISIVQKSGHAGRDRLPAKAIIFFNRKDIKTVIGVYIGGQRQHKSAPLTKTEQQIIRNNVVDVFRQSQAKDIKEKFDNLILRKLVEKDIILNRLSTGQTYTGRMEKNRTEFPIYEFSQIGCPIYAYFCHQ</sequence>
<evidence type="ECO:0000256" key="3">
    <source>
        <dbReference type="ARBA" id="ARBA00022840"/>
    </source>
</evidence>
<dbReference type="Proteomes" id="UP000266861">
    <property type="component" value="Unassembled WGS sequence"/>
</dbReference>
<dbReference type="GO" id="GO:0005737">
    <property type="term" value="C:cytoplasm"/>
    <property type="evidence" value="ECO:0007669"/>
    <property type="project" value="TreeGrafter"/>
</dbReference>
<evidence type="ECO:0000256" key="2">
    <source>
        <dbReference type="ARBA" id="ARBA00022741"/>
    </source>
</evidence>
<dbReference type="InterPro" id="IPR001650">
    <property type="entry name" value="Helicase_C-like"/>
</dbReference>
<dbReference type="EC" id="5.6.2.4" evidence="7"/>
<organism evidence="10 11">
    <name type="scientific">Diversispora epigaea</name>
    <dbReference type="NCBI Taxonomy" id="1348612"/>
    <lineage>
        <taxon>Eukaryota</taxon>
        <taxon>Fungi</taxon>
        <taxon>Fungi incertae sedis</taxon>
        <taxon>Mucoromycota</taxon>
        <taxon>Glomeromycotina</taxon>
        <taxon>Glomeromycetes</taxon>
        <taxon>Diversisporales</taxon>
        <taxon>Diversisporaceae</taxon>
        <taxon>Diversispora</taxon>
    </lineage>
</organism>
<dbReference type="Pfam" id="PF00270">
    <property type="entry name" value="DEAD"/>
    <property type="match status" value="1"/>
</dbReference>
<dbReference type="AlphaFoldDB" id="A0A397I260"/>
<keyword evidence="5" id="KW-0413">Isomerase</keyword>
<dbReference type="Pfam" id="PF00271">
    <property type="entry name" value="Helicase_C"/>
    <property type="match status" value="1"/>
</dbReference>
<evidence type="ECO:0000256" key="5">
    <source>
        <dbReference type="ARBA" id="ARBA00023235"/>
    </source>
</evidence>
<proteinExistence type="inferred from homology"/>
<dbReference type="SUPFAM" id="SSF52540">
    <property type="entry name" value="P-loop containing nucleoside triphosphate hydrolases"/>
    <property type="match status" value="1"/>
</dbReference>
<dbReference type="Gene3D" id="3.40.50.300">
    <property type="entry name" value="P-loop containing nucleotide triphosphate hydrolases"/>
    <property type="match status" value="2"/>
</dbReference>
<dbReference type="InterPro" id="IPR027417">
    <property type="entry name" value="P-loop_NTPase"/>
</dbReference>
<dbReference type="GO" id="GO:0003677">
    <property type="term" value="F:DNA binding"/>
    <property type="evidence" value="ECO:0007669"/>
    <property type="project" value="UniProtKB-KW"/>
</dbReference>
<dbReference type="GO" id="GO:0005524">
    <property type="term" value="F:ATP binding"/>
    <property type="evidence" value="ECO:0007669"/>
    <property type="project" value="UniProtKB-KW"/>
</dbReference>
<evidence type="ECO:0000313" key="11">
    <source>
        <dbReference type="Proteomes" id="UP000266861"/>
    </source>
</evidence>
<name>A0A397I260_9GLOM</name>
<dbReference type="PROSITE" id="PS51194">
    <property type="entry name" value="HELICASE_CTER"/>
    <property type="match status" value="1"/>
</dbReference>
<dbReference type="EMBL" id="PQFF01000257">
    <property type="protein sequence ID" value="RHZ69701.1"/>
    <property type="molecule type" value="Genomic_DNA"/>
</dbReference>
<keyword evidence="4" id="KW-0238">DNA-binding</keyword>
<accession>A0A397I260</accession>
<dbReference type="SMART" id="SM00490">
    <property type="entry name" value="HELICc"/>
    <property type="match status" value="1"/>
</dbReference>
<comment type="caution">
    <text evidence="10">The sequence shown here is derived from an EMBL/GenBank/DDBJ whole genome shotgun (WGS) entry which is preliminary data.</text>
</comment>
<dbReference type="GO" id="GO:0043138">
    <property type="term" value="F:3'-5' DNA helicase activity"/>
    <property type="evidence" value="ECO:0007669"/>
    <property type="project" value="UniProtKB-EC"/>
</dbReference>
<evidence type="ECO:0000256" key="4">
    <source>
        <dbReference type="ARBA" id="ARBA00023125"/>
    </source>
</evidence>
<evidence type="ECO:0000256" key="7">
    <source>
        <dbReference type="ARBA" id="ARBA00034808"/>
    </source>
</evidence>
<feature type="domain" description="Helicase C-terminal" evidence="9">
    <location>
        <begin position="314"/>
        <end position="483"/>
    </location>
</feature>
<dbReference type="GO" id="GO:0009378">
    <property type="term" value="F:four-way junction helicase activity"/>
    <property type="evidence" value="ECO:0007669"/>
    <property type="project" value="TreeGrafter"/>
</dbReference>
<protein>
    <recommendedName>
        <fullName evidence="7">DNA 3'-5' helicase</fullName>
        <ecNumber evidence="7">5.6.2.4</ecNumber>
    </recommendedName>
</protein>